<evidence type="ECO:0000259" key="11">
    <source>
        <dbReference type="PROSITE" id="PS50929"/>
    </source>
</evidence>
<feature type="transmembrane region" description="Helical" evidence="9">
    <location>
        <begin position="219"/>
        <end position="238"/>
    </location>
</feature>
<feature type="transmembrane region" description="Helical" evidence="9">
    <location>
        <begin position="295"/>
        <end position="319"/>
    </location>
</feature>
<keyword evidence="4" id="KW-0547">Nucleotide-binding</keyword>
<feature type="domain" description="ABC transmembrane type-1" evidence="11">
    <location>
        <begin position="754"/>
        <end position="1043"/>
    </location>
</feature>
<dbReference type="GO" id="GO:0005743">
    <property type="term" value="C:mitochondrial inner membrane"/>
    <property type="evidence" value="ECO:0007669"/>
    <property type="project" value="TreeGrafter"/>
</dbReference>
<dbReference type="InterPro" id="IPR003439">
    <property type="entry name" value="ABC_transporter-like_ATP-bd"/>
</dbReference>
<evidence type="ECO:0000256" key="8">
    <source>
        <dbReference type="SAM" id="MobiDB-lite"/>
    </source>
</evidence>
<feature type="transmembrane region" description="Helical" evidence="9">
    <location>
        <begin position="752"/>
        <end position="774"/>
    </location>
</feature>
<feature type="transmembrane region" description="Helical" evidence="9">
    <location>
        <begin position="61"/>
        <end position="85"/>
    </location>
</feature>
<feature type="region of interest" description="Disordered" evidence="8">
    <location>
        <begin position="457"/>
        <end position="501"/>
    </location>
</feature>
<dbReference type="CDD" id="cd18577">
    <property type="entry name" value="ABC_6TM_Pgp_ABCB1_D1_like"/>
    <property type="match status" value="1"/>
</dbReference>
<dbReference type="Gene3D" id="1.20.1560.10">
    <property type="entry name" value="ABC transporter type 1, transmembrane domain"/>
    <property type="match status" value="1"/>
</dbReference>
<feature type="compositionally biased region" description="Basic and acidic residues" evidence="8">
    <location>
        <begin position="457"/>
        <end position="466"/>
    </location>
</feature>
<dbReference type="PROSITE" id="PS50929">
    <property type="entry name" value="ABC_TM1F"/>
    <property type="match status" value="2"/>
</dbReference>
<feature type="transmembrane region" description="Helical" evidence="9">
    <location>
        <begin position="899"/>
        <end position="919"/>
    </location>
</feature>
<feature type="transmembrane region" description="Helical" evidence="9">
    <location>
        <begin position="194"/>
        <end position="213"/>
    </location>
</feature>
<dbReference type="EMBL" id="JAGSXJ010000006">
    <property type="protein sequence ID" value="KAH6690446.1"/>
    <property type="molecule type" value="Genomic_DNA"/>
</dbReference>
<dbReference type="GO" id="GO:0005524">
    <property type="term" value="F:ATP binding"/>
    <property type="evidence" value="ECO:0007669"/>
    <property type="project" value="UniProtKB-KW"/>
</dbReference>
<accession>A0A9P9AD31</accession>
<evidence type="ECO:0000256" key="6">
    <source>
        <dbReference type="ARBA" id="ARBA00022989"/>
    </source>
</evidence>
<feature type="transmembrane region" description="Helical" evidence="9">
    <location>
        <begin position="331"/>
        <end position="351"/>
    </location>
</feature>
<dbReference type="Pfam" id="PF00664">
    <property type="entry name" value="ABC_membrane"/>
    <property type="match status" value="2"/>
</dbReference>
<gene>
    <name evidence="12" type="ORF">F5X68DRAFT_70112</name>
</gene>
<feature type="domain" description="ABC transmembrane type-1" evidence="11">
    <location>
        <begin position="65"/>
        <end position="359"/>
    </location>
</feature>
<keyword evidence="6 9" id="KW-1133">Transmembrane helix</keyword>
<organism evidence="12 13">
    <name type="scientific">Plectosphaerella plurivora</name>
    <dbReference type="NCBI Taxonomy" id="936078"/>
    <lineage>
        <taxon>Eukaryota</taxon>
        <taxon>Fungi</taxon>
        <taxon>Dikarya</taxon>
        <taxon>Ascomycota</taxon>
        <taxon>Pezizomycotina</taxon>
        <taxon>Sordariomycetes</taxon>
        <taxon>Hypocreomycetidae</taxon>
        <taxon>Glomerellales</taxon>
        <taxon>Plectosphaerellaceae</taxon>
        <taxon>Plectosphaerella</taxon>
    </lineage>
</organism>
<keyword evidence="3 9" id="KW-0812">Transmembrane</keyword>
<evidence type="ECO:0000313" key="12">
    <source>
        <dbReference type="EMBL" id="KAH6690446.1"/>
    </source>
</evidence>
<dbReference type="InterPro" id="IPR017871">
    <property type="entry name" value="ABC_transporter-like_CS"/>
</dbReference>
<feature type="transmembrane region" description="Helical" evidence="9">
    <location>
        <begin position="794"/>
        <end position="814"/>
    </location>
</feature>
<evidence type="ECO:0000256" key="2">
    <source>
        <dbReference type="ARBA" id="ARBA00007577"/>
    </source>
</evidence>
<evidence type="ECO:0000256" key="3">
    <source>
        <dbReference type="ARBA" id="ARBA00022692"/>
    </source>
</evidence>
<dbReference type="PANTHER" id="PTHR43394">
    <property type="entry name" value="ATP-DEPENDENT PERMEASE MDL1, MITOCHONDRIAL"/>
    <property type="match status" value="1"/>
</dbReference>
<dbReference type="SUPFAM" id="SSF90123">
    <property type="entry name" value="ABC transporter transmembrane region"/>
    <property type="match status" value="2"/>
</dbReference>
<feature type="region of interest" description="Disordered" evidence="8">
    <location>
        <begin position="1"/>
        <end position="41"/>
    </location>
</feature>
<evidence type="ECO:0000256" key="5">
    <source>
        <dbReference type="ARBA" id="ARBA00022840"/>
    </source>
</evidence>
<protein>
    <submittedName>
        <fullName evidence="12">Multidrug resistance protein</fullName>
    </submittedName>
</protein>
<keyword evidence="7 9" id="KW-0472">Membrane</keyword>
<dbReference type="InterPro" id="IPR003593">
    <property type="entry name" value="AAA+_ATPase"/>
</dbReference>
<dbReference type="InterPro" id="IPR027417">
    <property type="entry name" value="P-loop_NTPase"/>
</dbReference>
<name>A0A9P9AD31_9PEZI</name>
<keyword evidence="13" id="KW-1185">Reference proteome</keyword>
<dbReference type="SUPFAM" id="SSF52540">
    <property type="entry name" value="P-loop containing nucleoside triphosphate hydrolases"/>
    <property type="match status" value="3"/>
</dbReference>
<dbReference type="InterPro" id="IPR036640">
    <property type="entry name" value="ABC1_TM_sf"/>
</dbReference>
<feature type="compositionally biased region" description="Basic and acidic residues" evidence="8">
    <location>
        <begin position="28"/>
        <end position="41"/>
    </location>
</feature>
<evidence type="ECO:0000256" key="1">
    <source>
        <dbReference type="ARBA" id="ARBA00004141"/>
    </source>
</evidence>
<feature type="transmembrane region" description="Helical" evidence="9">
    <location>
        <begin position="871"/>
        <end position="893"/>
    </location>
</feature>
<evidence type="ECO:0000256" key="4">
    <source>
        <dbReference type="ARBA" id="ARBA00022741"/>
    </source>
</evidence>
<feature type="domain" description="ABC transporter" evidence="10">
    <location>
        <begin position="1078"/>
        <end position="1315"/>
    </location>
</feature>
<feature type="transmembrane region" description="Helical" evidence="9">
    <location>
        <begin position="983"/>
        <end position="1002"/>
    </location>
</feature>
<dbReference type="PROSITE" id="PS50893">
    <property type="entry name" value="ABC_TRANSPORTER_2"/>
    <property type="match status" value="2"/>
</dbReference>
<evidence type="ECO:0000259" key="10">
    <source>
        <dbReference type="PROSITE" id="PS50893"/>
    </source>
</evidence>
<dbReference type="InterPro" id="IPR039421">
    <property type="entry name" value="Type_1_exporter"/>
</dbReference>
<dbReference type="SMART" id="SM00382">
    <property type="entry name" value="AAA"/>
    <property type="match status" value="2"/>
</dbReference>
<dbReference type="PANTHER" id="PTHR43394:SF27">
    <property type="entry name" value="ATP-DEPENDENT TRANSLOCASE ABCB1-LIKE"/>
    <property type="match status" value="1"/>
</dbReference>
<feature type="domain" description="ABC transporter" evidence="10">
    <location>
        <begin position="392"/>
        <end position="685"/>
    </location>
</feature>
<evidence type="ECO:0000256" key="7">
    <source>
        <dbReference type="ARBA" id="ARBA00023136"/>
    </source>
</evidence>
<reference evidence="12" key="1">
    <citation type="journal article" date="2021" name="Nat. Commun.">
        <title>Genetic determinants of endophytism in the Arabidopsis root mycobiome.</title>
        <authorList>
            <person name="Mesny F."/>
            <person name="Miyauchi S."/>
            <person name="Thiergart T."/>
            <person name="Pickel B."/>
            <person name="Atanasova L."/>
            <person name="Karlsson M."/>
            <person name="Huettel B."/>
            <person name="Barry K.W."/>
            <person name="Haridas S."/>
            <person name="Chen C."/>
            <person name="Bauer D."/>
            <person name="Andreopoulos W."/>
            <person name="Pangilinan J."/>
            <person name="LaButti K."/>
            <person name="Riley R."/>
            <person name="Lipzen A."/>
            <person name="Clum A."/>
            <person name="Drula E."/>
            <person name="Henrissat B."/>
            <person name="Kohler A."/>
            <person name="Grigoriev I.V."/>
            <person name="Martin F.M."/>
            <person name="Hacquard S."/>
        </authorList>
    </citation>
    <scope>NUCLEOTIDE SEQUENCE</scope>
    <source>
        <strain evidence="12">MPI-SDFR-AT-0117</strain>
    </source>
</reference>
<dbReference type="OrthoDB" id="6500128at2759"/>
<keyword evidence="5" id="KW-0067">ATP-binding</keyword>
<dbReference type="FunFam" id="3.40.50.300:FF:000913">
    <property type="entry name" value="ABC multidrug transporter SitT"/>
    <property type="match status" value="1"/>
</dbReference>
<dbReference type="PROSITE" id="PS00211">
    <property type="entry name" value="ABC_TRANSPORTER_1"/>
    <property type="match status" value="2"/>
</dbReference>
<comment type="subcellular location">
    <subcellularLocation>
        <location evidence="1">Membrane</location>
        <topology evidence="1">Multi-pass membrane protein</topology>
    </subcellularLocation>
</comment>
<dbReference type="Pfam" id="PF00005">
    <property type="entry name" value="ABC_tran"/>
    <property type="match status" value="2"/>
</dbReference>
<feature type="transmembrane region" description="Helical" evidence="9">
    <location>
        <begin position="115"/>
        <end position="133"/>
    </location>
</feature>
<comment type="caution">
    <text evidence="12">The sequence shown here is derived from an EMBL/GenBank/DDBJ whole genome shotgun (WGS) entry which is preliminary data.</text>
</comment>
<dbReference type="GO" id="GO:0015421">
    <property type="term" value="F:ABC-type oligopeptide transporter activity"/>
    <property type="evidence" value="ECO:0007669"/>
    <property type="project" value="TreeGrafter"/>
</dbReference>
<dbReference type="GO" id="GO:0016887">
    <property type="term" value="F:ATP hydrolysis activity"/>
    <property type="evidence" value="ECO:0007669"/>
    <property type="project" value="InterPro"/>
</dbReference>
<dbReference type="InterPro" id="IPR011527">
    <property type="entry name" value="ABC1_TM_dom"/>
</dbReference>
<evidence type="ECO:0000256" key="9">
    <source>
        <dbReference type="SAM" id="Phobius"/>
    </source>
</evidence>
<proteinExistence type="inferred from homology"/>
<dbReference type="GO" id="GO:0090374">
    <property type="term" value="P:oligopeptide export from mitochondrion"/>
    <property type="evidence" value="ECO:0007669"/>
    <property type="project" value="TreeGrafter"/>
</dbReference>
<dbReference type="CDD" id="cd18578">
    <property type="entry name" value="ABC_6TM_Pgp_ABCB1_D2_like"/>
    <property type="match status" value="1"/>
</dbReference>
<sequence length="1372" mass="150874">MATNEKAQGPLVGEKHDGPPSTSSGDNNKQDEAAKANSRPEREPNFKDYIRVFTYATKWDLVVYVLASIASIGAGTTMPLMNVVFGQLVGEFTDFFSGPTTPESKANFESTLNKLALYIMALFFARLTLNYINKFCFRMIGIRLSSQVRLHYLRSLMAQSIHVLDSMPPGSAASTITGTANVLQIGISEKLGTFMEFNGTIWCAIIVAFTWAWKLTLVTASVILFLLLVLGTLLPFIIKGHTQMTKAEAKATGVASEAFSGIRMLTASGAEDRITARYAHWVMEARAKGQKTAPLIALQFGLIFFGLFATFGLAFWFGAQRLFAGEYENSGTIIVVLMSVMMIVISLERIATPLIAISKAMVAACEFFTVIDAPAPKSGTLKAPEITATEDIVFKGVTFAYPSRPHVKVLDDLDLTIEAGKNTAIVGPSGSGKSTVVGLVERWYSLHHQHVIEKAVEKDKMKEAQKKKNKKKGIVDSDDDEPRPDPEDTGPAIELTGTVSTGGRNLDDIDLKWWRSQIGLVQQEPFLFNDTIFKNVAYGLIGSPWEDETEEKKRELVKEACQEAFADEFIDRLPDGYDTPVGDSGAKLSGGQRQRIAIARSIVRKPKIVILDEATSAIDVRGEKIVQAALDRVAKNRTTITIAHRLSTIKKADRIVVLKKGRIMESGTHESLLENEAGLYHGLVYAQQLSLGEATEADIGEKEEDLETVLKREKSAAQSVAEEARAKGEAKNRNIFNSFGSLLREQGSRWPYYIGIVFASACVASATPIQAWLFAKVLAVFTGDLDTPQTREDANFWSLMWVVLAIGTGMSYFFQGYIATYLQHHISAIYKQQYFRAILYQKTSFFDDEENSHGTLTSRVSGDPKQLEELLGLNMAFLLSSLFTIIGALSIAFAFSWRLAVVAMFVTMPIGLFSGYWRFKFELEFEKMNAAVFAESSQFAAEAIGAFRTVSALTLEDMINTRYSGLLDGHVQAAFKKARWTSLIFGFADSVGIGCQGLIFWYGGRLLANDQVGFLGFFVCLMAVIQGAEAAGQGLSFGPNAAQATAASNRIMNMRDSKNTDEHDTNLVIPDTDGGVKIELQGAHFKYPTRNVSVFKGIDITVEKGQFAALVGPSGCGKTSIISLMERFYDLDKGAILCNGVNIYDLNVYEYRKNLSLVAQEPNMFQGTLRDNILLGVDPDTITEERLHQVCRDASIHDFISSLPDGYNTDIGSKGVSLSGGQKQRVAIARALIRDPKILLLDEATSSLDSESEKLVQAAFERAGKGRTMLVVAHRLATVQNADVIFVLGEGKVLEKGNHAELLQKKGVYWHMVRAPVFRISDLLLTIDTVPKPSSRPIGSISFRRWSRPFGHFSTHFQGHTLCACPRAVDSL</sequence>
<dbReference type="Gene3D" id="3.40.50.300">
    <property type="entry name" value="P-loop containing nucleotide triphosphate hydrolases"/>
    <property type="match status" value="2"/>
</dbReference>
<evidence type="ECO:0000313" key="13">
    <source>
        <dbReference type="Proteomes" id="UP000770015"/>
    </source>
</evidence>
<dbReference type="CDD" id="cd03249">
    <property type="entry name" value="ABC_MTABC3_MDL1_MDL2"/>
    <property type="match status" value="1"/>
</dbReference>
<dbReference type="Proteomes" id="UP000770015">
    <property type="component" value="Unassembled WGS sequence"/>
</dbReference>
<comment type="similarity">
    <text evidence="2">Belongs to the ABC transporter superfamily. ABCB family. Multidrug resistance exporter (TC 3.A.1.201) subfamily.</text>
</comment>